<name>A0A0A7EL58_9GAMM</name>
<accession>A0A0A7EL58</accession>
<dbReference type="STRING" id="1348114.OM33_19685"/>
<proteinExistence type="predicted"/>
<gene>
    <name evidence="1" type="ORF">OM33_19685</name>
</gene>
<dbReference type="HOGENOM" id="CLU_2957288_0_0_6"/>
<organism evidence="1 2">
    <name type="scientific">Pseudoalteromonas piratica</name>
    <dbReference type="NCBI Taxonomy" id="1348114"/>
    <lineage>
        <taxon>Bacteria</taxon>
        <taxon>Pseudomonadati</taxon>
        <taxon>Pseudomonadota</taxon>
        <taxon>Gammaproteobacteria</taxon>
        <taxon>Alteromonadales</taxon>
        <taxon>Pseudoalteromonadaceae</taxon>
        <taxon>Pseudoalteromonas</taxon>
    </lineage>
</organism>
<dbReference type="Proteomes" id="UP000030341">
    <property type="component" value="Chromosome 2"/>
</dbReference>
<reference evidence="1 2" key="1">
    <citation type="submission" date="2014-11" db="EMBL/GenBank/DDBJ databases">
        <title>Complete Genome Sequence of Pseudoalteromonas sp. Strain OCN003 Isolated from Kaneohe Bay, Oahu, Hawaii.</title>
        <authorList>
            <person name="Beurmann S."/>
            <person name="Videau P."/>
            <person name="Ushijima B."/>
            <person name="Smith A.M."/>
            <person name="Aeby G.S."/>
            <person name="Callahan S.M."/>
            <person name="Belcaid M."/>
        </authorList>
    </citation>
    <scope>NUCLEOTIDE SEQUENCE [LARGE SCALE GENOMIC DNA]</scope>
    <source>
        <strain evidence="1 2">OCN003</strain>
    </source>
</reference>
<protein>
    <submittedName>
        <fullName evidence="1">Uncharacterized protein</fullName>
    </submittedName>
</protein>
<sequence length="59" mass="6544">MCLGRVEINFSIFVLFKCSNIAVIDVCLALQANIEQKLMNPALASTFIQLGKKEESVIK</sequence>
<dbReference type="EMBL" id="CP009889">
    <property type="protein sequence ID" value="AIY67273.1"/>
    <property type="molecule type" value="Genomic_DNA"/>
</dbReference>
<dbReference type="AlphaFoldDB" id="A0A0A7EL58"/>
<keyword evidence="2" id="KW-1185">Reference proteome</keyword>
<evidence type="ECO:0000313" key="1">
    <source>
        <dbReference type="EMBL" id="AIY67273.1"/>
    </source>
</evidence>
<evidence type="ECO:0000313" key="2">
    <source>
        <dbReference type="Proteomes" id="UP000030341"/>
    </source>
</evidence>
<dbReference type="KEGG" id="pseo:OM33_19685"/>